<dbReference type="GO" id="GO:0016805">
    <property type="term" value="F:dipeptidase activity"/>
    <property type="evidence" value="ECO:0007669"/>
    <property type="project" value="TreeGrafter"/>
</dbReference>
<dbReference type="PIRSF" id="PIRSF037227">
    <property type="entry name" value="Aminobenzoyl-glu_utiliz_pB"/>
    <property type="match status" value="1"/>
</dbReference>
<dbReference type="InterPro" id="IPR011650">
    <property type="entry name" value="Peptidase_M20_dimer"/>
</dbReference>
<comment type="caution">
    <text evidence="2">The sequence shown here is derived from an EMBL/GenBank/DDBJ whole genome shotgun (WGS) entry which is preliminary data.</text>
</comment>
<dbReference type="GO" id="GO:0071713">
    <property type="term" value="F:para-aminobenzoyl-glutamate hydrolase activity"/>
    <property type="evidence" value="ECO:0007669"/>
    <property type="project" value="TreeGrafter"/>
</dbReference>
<dbReference type="Gene3D" id="3.30.70.360">
    <property type="match status" value="1"/>
</dbReference>
<dbReference type="InterPro" id="IPR017145">
    <property type="entry name" value="Aminobenzoyl-glu_utiliz_pB"/>
</dbReference>
<gene>
    <name evidence="2" type="ORF">LKD48_03220</name>
</gene>
<dbReference type="GO" id="GO:0005737">
    <property type="term" value="C:cytoplasm"/>
    <property type="evidence" value="ECO:0007669"/>
    <property type="project" value="TreeGrafter"/>
</dbReference>
<feature type="domain" description="Peptidase M20 dimerisation" evidence="1">
    <location>
        <begin position="181"/>
        <end position="269"/>
    </location>
</feature>
<dbReference type="EMBL" id="JAJEQN010000005">
    <property type="protein sequence ID" value="MCC2220658.1"/>
    <property type="molecule type" value="Genomic_DNA"/>
</dbReference>
<evidence type="ECO:0000313" key="3">
    <source>
        <dbReference type="Proteomes" id="UP001198200"/>
    </source>
</evidence>
<dbReference type="NCBIfam" id="TIGR01891">
    <property type="entry name" value="amidohydrolases"/>
    <property type="match status" value="1"/>
</dbReference>
<dbReference type="GO" id="GO:0046657">
    <property type="term" value="P:folic acid catabolic process"/>
    <property type="evidence" value="ECO:0007669"/>
    <property type="project" value="TreeGrafter"/>
</dbReference>
<dbReference type="SUPFAM" id="SSF55031">
    <property type="entry name" value="Bacterial exopeptidase dimerisation domain"/>
    <property type="match status" value="1"/>
</dbReference>
<dbReference type="InterPro" id="IPR017439">
    <property type="entry name" value="Amidohydrolase"/>
</dbReference>
<dbReference type="FunFam" id="3.30.70.360:FF:000004">
    <property type="entry name" value="Peptidase M20 domain-containing protein 2"/>
    <property type="match status" value="1"/>
</dbReference>
<dbReference type="Gene3D" id="3.40.630.10">
    <property type="entry name" value="Zn peptidases"/>
    <property type="match status" value="2"/>
</dbReference>
<name>A0AAE3JBG6_9FIRM</name>
<dbReference type="PANTHER" id="PTHR30575:SF0">
    <property type="entry name" value="XAA-ARG DIPEPTIDASE"/>
    <property type="match status" value="1"/>
</dbReference>
<dbReference type="AlphaFoldDB" id="A0AAE3JBG6"/>
<evidence type="ECO:0000313" key="2">
    <source>
        <dbReference type="EMBL" id="MCC2220658.1"/>
    </source>
</evidence>
<dbReference type="RefSeq" id="WP_308731175.1">
    <property type="nucleotide sequence ID" value="NZ_JAJEQN010000005.1"/>
</dbReference>
<protein>
    <submittedName>
        <fullName evidence="2">Amidohydrolase</fullName>
    </submittedName>
</protein>
<accession>A0AAE3JBG6</accession>
<dbReference type="Proteomes" id="UP001198200">
    <property type="component" value="Unassembled WGS sequence"/>
</dbReference>
<dbReference type="PANTHER" id="PTHR30575">
    <property type="entry name" value="PEPTIDASE M20"/>
    <property type="match status" value="1"/>
</dbReference>
<sequence>MQIPYEEELCALADAVWETPEPGFREYKSSAAHVEFLKKHGFEVKTDVAKTGTGYEASWGSGHPVIAFLGEFDALYGMNQKADCPSYHPEDPDGMGQGCGHHMLGVGAIAAGMAYREMLKENGGSGTVKIFGCPGEESGSGKAYMARDGVFDDCDIALTWHPANFHMVCTGSSQSCIQACFHFHGVSSHAAGAPHLGRSALDAVELMDVGVNYMREHMEDSDRVHYAITNTGGKSPNVVQAEAEVRYLIRSATNPKCKKLYERVVRIAQGAALMTDTKLEVLFDEGLSNTVPNFALEDVIAKAFQTVGVPTYTAEERAYAKQFKDSFSVEDQLSDIPFGIADIMKLRENIKNSEICDYVVETIHTDHCEMGSTDVGDVSWVIPTATVNTACYSYGAGAHSWQWTAQGKSAIAHKGMIFAAKVMAESAKTLLEHPEEIKKAWDEFDKRLDGEKYECLIPKEIEPHVID</sequence>
<dbReference type="Pfam" id="PF01546">
    <property type="entry name" value="Peptidase_M20"/>
    <property type="match status" value="1"/>
</dbReference>
<dbReference type="InterPro" id="IPR002933">
    <property type="entry name" value="Peptidase_M20"/>
</dbReference>
<reference evidence="2 3" key="1">
    <citation type="submission" date="2021-10" db="EMBL/GenBank/DDBJ databases">
        <title>Anaerobic single-cell dispensing facilitates the cultivation of human gut bacteria.</title>
        <authorList>
            <person name="Afrizal A."/>
        </authorList>
    </citation>
    <scope>NUCLEOTIDE SEQUENCE [LARGE SCALE GENOMIC DNA]</scope>
    <source>
        <strain evidence="2 3">CLA-AA-H224</strain>
    </source>
</reference>
<proteinExistence type="predicted"/>
<evidence type="ECO:0000259" key="1">
    <source>
        <dbReference type="Pfam" id="PF07687"/>
    </source>
</evidence>
<dbReference type="SUPFAM" id="SSF53187">
    <property type="entry name" value="Zn-dependent exopeptidases"/>
    <property type="match status" value="1"/>
</dbReference>
<dbReference type="Pfam" id="PF07687">
    <property type="entry name" value="M20_dimer"/>
    <property type="match status" value="1"/>
</dbReference>
<dbReference type="InterPro" id="IPR052030">
    <property type="entry name" value="Peptidase_M20/M20A_hydrolases"/>
</dbReference>
<dbReference type="InterPro" id="IPR036264">
    <property type="entry name" value="Bact_exopeptidase_dim_dom"/>
</dbReference>
<keyword evidence="3" id="KW-1185">Reference proteome</keyword>
<organism evidence="2 3">
    <name type="scientific">Anthropogastromicrobium aceti</name>
    <dbReference type="NCBI Taxonomy" id="2981768"/>
    <lineage>
        <taxon>Bacteria</taxon>
        <taxon>Bacillati</taxon>
        <taxon>Bacillota</taxon>
        <taxon>Clostridia</taxon>
        <taxon>Lachnospirales</taxon>
        <taxon>Lachnospiraceae</taxon>
        <taxon>Anthropogastromicrobium</taxon>
    </lineage>
</organism>